<evidence type="ECO:0000313" key="2">
    <source>
        <dbReference type="Proteomes" id="UP000000591"/>
    </source>
</evidence>
<dbReference type="Pfam" id="PF00106">
    <property type="entry name" value="adh_short"/>
    <property type="match status" value="1"/>
</dbReference>
<dbReference type="PANTHER" id="PTHR24322:SF743">
    <property type="entry name" value="AER111WP"/>
    <property type="match status" value="1"/>
</dbReference>
<dbReference type="PRINTS" id="PR00081">
    <property type="entry name" value="GDHRDH"/>
</dbReference>
<keyword evidence="2" id="KW-1185">Reference proteome</keyword>
<gene>
    <name evidence="1" type="ORF">AGOS_AER111W</name>
</gene>
<dbReference type="PANTHER" id="PTHR24322">
    <property type="entry name" value="PKSB"/>
    <property type="match status" value="1"/>
</dbReference>
<reference evidence="2" key="2">
    <citation type="journal article" date="2013" name="G3 (Bethesda)">
        <title>Genomes of Ashbya fungi isolated from insects reveal four mating-type loci, numerous translocations, lack of transposons, and distinct gene duplications.</title>
        <authorList>
            <person name="Dietrich F.S."/>
            <person name="Voegeli S."/>
            <person name="Kuo S."/>
            <person name="Philippsen P."/>
        </authorList>
    </citation>
    <scope>GENOME REANNOTATION</scope>
    <source>
        <strain evidence="2">ATCC 10895 / CBS 109.51 / FGSC 9923 / NRRL Y-1056</strain>
    </source>
</reference>
<sequence>MNTDLFAQLVLVPILRFPIAFCVLLSRVLDTPCPRLAAALTVYTVVVNACLSANRRAKLAGPWTPLEQMPDATCVLTGGAQGLGACILRNLLAQFPRLTVVVVDVADPAVVHRRVRFLRADLSKPADVERVLEQVTREYSRVDVLINCAGMRSRYQGLQAVAPEELHKTFQVNVFAPQRFIQKLAPRDDRQFYLVTVGSTLGILAPARLSAYAATKAATIAYHDSWTFELLSSGRQRVRTLLVVLGQMDTRMFQGFRPPRQFLAPVLESEELARRIVHCCSIGMRGQLCAPLYVNFMYLVAALPYTLLRLARQFSQMDVCLPEETDT</sequence>
<dbReference type="eggNOG" id="KOG1201">
    <property type="taxonomic scope" value="Eukaryota"/>
</dbReference>
<dbReference type="AlphaFoldDB" id="Q757A2"/>
<dbReference type="STRING" id="284811.Q757A2"/>
<dbReference type="OMA" id="MFKDVEP"/>
<dbReference type="GO" id="GO:0016616">
    <property type="term" value="F:oxidoreductase activity, acting on the CH-OH group of donors, NAD or NADP as acceptor"/>
    <property type="evidence" value="ECO:0000318"/>
    <property type="project" value="GO_Central"/>
</dbReference>
<dbReference type="Proteomes" id="UP000000591">
    <property type="component" value="Chromosome V"/>
</dbReference>
<dbReference type="SUPFAM" id="SSF51735">
    <property type="entry name" value="NAD(P)-binding Rossmann-fold domains"/>
    <property type="match status" value="1"/>
</dbReference>
<dbReference type="Gene3D" id="3.40.50.720">
    <property type="entry name" value="NAD(P)-binding Rossmann-like Domain"/>
    <property type="match status" value="1"/>
</dbReference>
<dbReference type="GeneID" id="4621176"/>
<dbReference type="InParanoid" id="Q757A2"/>
<dbReference type="InterPro" id="IPR002347">
    <property type="entry name" value="SDR_fam"/>
</dbReference>
<reference evidence="1 2" key="1">
    <citation type="journal article" date="2004" name="Science">
        <title>The Ashbya gossypii genome as a tool for mapping the ancient Saccharomyces cerevisiae genome.</title>
        <authorList>
            <person name="Dietrich F.S."/>
            <person name="Voegeli S."/>
            <person name="Brachat S."/>
            <person name="Lerch A."/>
            <person name="Gates K."/>
            <person name="Steiner S."/>
            <person name="Mohr C."/>
            <person name="Pohlmann R."/>
            <person name="Luedi P."/>
            <person name="Choi S."/>
            <person name="Wing R.A."/>
            <person name="Flavier A."/>
            <person name="Gaffney T.D."/>
            <person name="Philippsen P."/>
        </authorList>
    </citation>
    <scope>NUCLEOTIDE SEQUENCE [LARGE SCALE GENOMIC DNA]</scope>
    <source>
        <strain evidence="2">ATCC 10895 / CBS 109.51 / FGSC 9923 / NRRL Y-1056</strain>
    </source>
</reference>
<dbReference type="OrthoDB" id="5840532at2759"/>
<dbReference type="InterPro" id="IPR036291">
    <property type="entry name" value="NAD(P)-bd_dom_sf"/>
</dbReference>
<dbReference type="RefSeq" id="NP_984971.1">
    <property type="nucleotide sequence ID" value="NM_210325.1"/>
</dbReference>
<organism evidence="1 2">
    <name type="scientific">Eremothecium gossypii (strain ATCC 10895 / CBS 109.51 / FGSC 9923 / NRRL Y-1056)</name>
    <name type="common">Yeast</name>
    <name type="synonym">Ashbya gossypii</name>
    <dbReference type="NCBI Taxonomy" id="284811"/>
    <lineage>
        <taxon>Eukaryota</taxon>
        <taxon>Fungi</taxon>
        <taxon>Dikarya</taxon>
        <taxon>Ascomycota</taxon>
        <taxon>Saccharomycotina</taxon>
        <taxon>Saccharomycetes</taxon>
        <taxon>Saccharomycetales</taxon>
        <taxon>Saccharomycetaceae</taxon>
        <taxon>Eremothecium</taxon>
    </lineage>
</organism>
<dbReference type="KEGG" id="ago:AGOS_AER111W"/>
<dbReference type="HOGENOM" id="CLU_010194_5_1_1"/>
<dbReference type="FunCoup" id="Q757A2">
    <property type="interactions" value="607"/>
</dbReference>
<accession>Q757A2</accession>
<evidence type="ECO:0000313" key="1">
    <source>
        <dbReference type="EMBL" id="AAS52795.1"/>
    </source>
</evidence>
<protein>
    <submittedName>
        <fullName evidence="1">AER111Wp</fullName>
    </submittedName>
</protein>
<proteinExistence type="predicted"/>
<dbReference type="EMBL" id="AE016818">
    <property type="protein sequence ID" value="AAS52795.1"/>
    <property type="molecule type" value="Genomic_DNA"/>
</dbReference>
<name>Q757A2_EREGS</name>